<dbReference type="AlphaFoldDB" id="A0A9Q1KR60"/>
<protein>
    <submittedName>
        <fullName evidence="2">Uncharacterized protein</fullName>
    </submittedName>
</protein>
<evidence type="ECO:0000256" key="1">
    <source>
        <dbReference type="SAM" id="MobiDB-lite"/>
    </source>
</evidence>
<organism evidence="2 3">
    <name type="scientific">Carnegiea gigantea</name>
    <dbReference type="NCBI Taxonomy" id="171969"/>
    <lineage>
        <taxon>Eukaryota</taxon>
        <taxon>Viridiplantae</taxon>
        <taxon>Streptophyta</taxon>
        <taxon>Embryophyta</taxon>
        <taxon>Tracheophyta</taxon>
        <taxon>Spermatophyta</taxon>
        <taxon>Magnoliopsida</taxon>
        <taxon>eudicotyledons</taxon>
        <taxon>Gunneridae</taxon>
        <taxon>Pentapetalae</taxon>
        <taxon>Caryophyllales</taxon>
        <taxon>Cactineae</taxon>
        <taxon>Cactaceae</taxon>
        <taxon>Cactoideae</taxon>
        <taxon>Echinocereeae</taxon>
        <taxon>Carnegiea</taxon>
    </lineage>
</organism>
<dbReference type="Proteomes" id="UP001153076">
    <property type="component" value="Unassembled WGS sequence"/>
</dbReference>
<feature type="compositionally biased region" description="Basic and acidic residues" evidence="1">
    <location>
        <begin position="53"/>
        <end position="65"/>
    </location>
</feature>
<feature type="region of interest" description="Disordered" evidence="1">
    <location>
        <begin position="44"/>
        <end position="142"/>
    </location>
</feature>
<reference evidence="2" key="1">
    <citation type="submission" date="2022-04" db="EMBL/GenBank/DDBJ databases">
        <title>Carnegiea gigantea Genome sequencing and assembly v2.</title>
        <authorList>
            <person name="Copetti D."/>
            <person name="Sanderson M.J."/>
            <person name="Burquez A."/>
            <person name="Wojciechowski M.F."/>
        </authorList>
    </citation>
    <scope>NUCLEOTIDE SEQUENCE</scope>
    <source>
        <strain evidence="2">SGP5-SGP5p</strain>
        <tissue evidence="2">Aerial part</tissue>
    </source>
</reference>
<dbReference type="EMBL" id="JAKOGI010000040">
    <property type="protein sequence ID" value="KAJ8447197.1"/>
    <property type="molecule type" value="Genomic_DNA"/>
</dbReference>
<proteinExistence type="predicted"/>
<comment type="caution">
    <text evidence="2">The sequence shown here is derived from an EMBL/GenBank/DDBJ whole genome shotgun (WGS) entry which is preliminary data.</text>
</comment>
<evidence type="ECO:0000313" key="3">
    <source>
        <dbReference type="Proteomes" id="UP001153076"/>
    </source>
</evidence>
<name>A0A9Q1KR60_9CARY</name>
<accession>A0A9Q1KR60</accession>
<feature type="compositionally biased region" description="Basic and acidic residues" evidence="1">
    <location>
        <begin position="125"/>
        <end position="142"/>
    </location>
</feature>
<keyword evidence="3" id="KW-1185">Reference proteome</keyword>
<gene>
    <name evidence="2" type="ORF">Cgig2_030428</name>
</gene>
<sequence>MDDDDIVVEIHHAGIFVDGIELEYVRGRVSEMELRIGRKRMYSAGFPETSGRTGEESDPKYRSGDEGGSQHNGSESAAREDVSNSSSSDHFKGEMRLKKRHDQRRERQRVVGHTKGFGVKGKGKGKAEDVKRRSTYDEREDAGRQQAVDVDIRCALDAICALNDQLSDIQKEAVRGMVWFYEHFSIYAFADERRVPRLSSWVNLYEGKKYDTAVVVRKLKDSEGVISVEERLRRARDALRKEIEALAKEKQHML</sequence>
<evidence type="ECO:0000313" key="2">
    <source>
        <dbReference type="EMBL" id="KAJ8447197.1"/>
    </source>
</evidence>